<reference evidence="1 2" key="1">
    <citation type="submission" date="2014-06" db="EMBL/GenBank/DDBJ databases">
        <title>Evolutionary Origins and Diversification of the Mycorrhizal Mutualists.</title>
        <authorList>
            <consortium name="DOE Joint Genome Institute"/>
            <consortium name="Mycorrhizal Genomics Consortium"/>
            <person name="Kohler A."/>
            <person name="Kuo A."/>
            <person name="Nagy L.G."/>
            <person name="Floudas D."/>
            <person name="Copeland A."/>
            <person name="Barry K.W."/>
            <person name="Cichocki N."/>
            <person name="Veneault-Fourrey C."/>
            <person name="LaButti K."/>
            <person name="Lindquist E.A."/>
            <person name="Lipzen A."/>
            <person name="Lundell T."/>
            <person name="Morin E."/>
            <person name="Murat C."/>
            <person name="Riley R."/>
            <person name="Ohm R."/>
            <person name="Sun H."/>
            <person name="Tunlid A."/>
            <person name="Henrissat B."/>
            <person name="Grigoriev I.V."/>
            <person name="Hibbett D.S."/>
            <person name="Martin F."/>
        </authorList>
    </citation>
    <scope>NUCLEOTIDE SEQUENCE [LARGE SCALE GENOMIC DNA]</scope>
    <source>
        <strain evidence="1 2">FD-325 SS-3</strain>
    </source>
</reference>
<protein>
    <submittedName>
        <fullName evidence="1">Uncharacterized protein</fullName>
    </submittedName>
</protein>
<sequence>MLFSRSLPNSQCAFSDLKYFAKSDSRVTKQRYAGFQNAHEWLVVHGVIQLDHEKNHGVLQAKMAQCCHGPRNMVNGAWSDSQLKEWLVLYT</sequence>
<proteinExistence type="predicted"/>
<name>A0A0C9T103_PLICR</name>
<dbReference type="OrthoDB" id="2527403at2759"/>
<dbReference type="HOGENOM" id="CLU_2427956_0_0_1"/>
<evidence type="ECO:0000313" key="1">
    <source>
        <dbReference type="EMBL" id="KII82834.1"/>
    </source>
</evidence>
<organism evidence="1 2">
    <name type="scientific">Plicaturopsis crispa FD-325 SS-3</name>
    <dbReference type="NCBI Taxonomy" id="944288"/>
    <lineage>
        <taxon>Eukaryota</taxon>
        <taxon>Fungi</taxon>
        <taxon>Dikarya</taxon>
        <taxon>Basidiomycota</taxon>
        <taxon>Agaricomycotina</taxon>
        <taxon>Agaricomycetes</taxon>
        <taxon>Agaricomycetidae</taxon>
        <taxon>Amylocorticiales</taxon>
        <taxon>Amylocorticiaceae</taxon>
        <taxon>Plicatura</taxon>
        <taxon>Plicaturopsis crispa</taxon>
    </lineage>
</organism>
<dbReference type="AlphaFoldDB" id="A0A0C9T103"/>
<accession>A0A0C9T103</accession>
<evidence type="ECO:0000313" key="2">
    <source>
        <dbReference type="Proteomes" id="UP000053263"/>
    </source>
</evidence>
<keyword evidence="2" id="KW-1185">Reference proteome</keyword>
<gene>
    <name evidence="1" type="ORF">PLICRDRAFT_180983</name>
</gene>
<dbReference type="EMBL" id="KN832618">
    <property type="protein sequence ID" value="KII82834.1"/>
    <property type="molecule type" value="Genomic_DNA"/>
</dbReference>
<dbReference type="Proteomes" id="UP000053263">
    <property type="component" value="Unassembled WGS sequence"/>
</dbReference>